<reference evidence="11 12" key="1">
    <citation type="journal article" date="2024" name="Ann. Entomol. Soc. Am.">
        <title>Genomic analyses of the southern and eastern yellowjacket wasps (Hymenoptera: Vespidae) reveal evolutionary signatures of social life.</title>
        <authorList>
            <person name="Catto M.A."/>
            <person name="Caine P.B."/>
            <person name="Orr S.E."/>
            <person name="Hunt B.G."/>
            <person name="Goodisman M.A.D."/>
        </authorList>
    </citation>
    <scope>NUCLEOTIDE SEQUENCE [LARGE SCALE GENOMIC DNA]</scope>
    <source>
        <strain evidence="11">233</strain>
        <tissue evidence="11">Head and thorax</tissue>
    </source>
</reference>
<dbReference type="Pfam" id="PF02949">
    <property type="entry name" value="7tm_6"/>
    <property type="match status" value="1"/>
</dbReference>
<comment type="similarity">
    <text evidence="10">Belongs to the insect chemoreceptor superfamily. Heteromeric odorant receptor channel (TC 1.A.69) family.</text>
</comment>
<evidence type="ECO:0000256" key="8">
    <source>
        <dbReference type="ARBA" id="ARBA00023170"/>
    </source>
</evidence>
<dbReference type="GO" id="GO:0007608">
    <property type="term" value="P:sensory perception of smell"/>
    <property type="evidence" value="ECO:0007669"/>
    <property type="project" value="UniProtKB-KW"/>
</dbReference>
<comment type="caution">
    <text evidence="11">The sequence shown here is derived from an EMBL/GenBank/DDBJ whole genome shotgun (WGS) entry which is preliminary data.</text>
</comment>
<sequence>MATRSVSFFERHFLFSNQLVLFILGLRSGQSLNQQFFIFSAIIIYLLPGIIHQCYVLLAFSFYQFYQLSTMDITMQSTVRVFQKIIASIGLLSSYSTTYFSFLKVHKFSYPKRIHCFQMKLLFTHFKLYCEQLSDEDEIDIMKKYTNETKSYVYFILVSFKIYIILIISPSILQVFLNLLGLNDNQLILPIPVNNVTNSGLLYYFLLIYQIFGIILVSTIGSVSLSAYLVAVQHACCQLSVIMYVFNHKKNISLLKIWQPFKKNSKYTRKVWSLKTSTMKWEWVVNIIQRYREATEYVNLLNEFSKITYLITIFLAMILIIADFVYMFQIFKVSHNIIEIIECSIYIVVSMLLLYINFYLGQKLLNHSNAIFDELNKIPFYNFSINYQKLLLFLILRSGKPCVLSIGSMFVSSHVTFSGLMRKAFSFATVCYTVQ</sequence>
<feature type="transmembrane region" description="Helical" evidence="10">
    <location>
        <begin position="36"/>
        <end position="65"/>
    </location>
</feature>
<keyword evidence="7 10" id="KW-0472">Membrane</keyword>
<keyword evidence="8 10" id="KW-0675">Receptor</keyword>
<gene>
    <name evidence="11" type="ORF">V1478_015652</name>
</gene>
<evidence type="ECO:0000256" key="10">
    <source>
        <dbReference type="RuleBase" id="RU351113"/>
    </source>
</evidence>
<dbReference type="InterPro" id="IPR004117">
    <property type="entry name" value="7tm6_olfct_rcpt"/>
</dbReference>
<dbReference type="PANTHER" id="PTHR21137">
    <property type="entry name" value="ODORANT RECEPTOR"/>
    <property type="match status" value="1"/>
</dbReference>
<evidence type="ECO:0000256" key="4">
    <source>
        <dbReference type="ARBA" id="ARBA00022692"/>
    </source>
</evidence>
<evidence type="ECO:0000256" key="7">
    <source>
        <dbReference type="ARBA" id="ARBA00023136"/>
    </source>
</evidence>
<proteinExistence type="inferred from homology"/>
<accession>A0ABD2A1G5</accession>
<dbReference type="Proteomes" id="UP001607302">
    <property type="component" value="Unassembled WGS sequence"/>
</dbReference>
<feature type="transmembrane region" description="Helical" evidence="10">
    <location>
        <begin position="340"/>
        <end position="358"/>
    </location>
</feature>
<dbReference type="GO" id="GO:0007165">
    <property type="term" value="P:signal transduction"/>
    <property type="evidence" value="ECO:0007669"/>
    <property type="project" value="UniProtKB-KW"/>
</dbReference>
<keyword evidence="4 10" id="KW-0812">Transmembrane</keyword>
<dbReference type="GO" id="GO:0005886">
    <property type="term" value="C:plasma membrane"/>
    <property type="evidence" value="ECO:0007669"/>
    <property type="project" value="UniProtKB-SubCell"/>
</dbReference>
<comment type="subcellular location">
    <subcellularLocation>
        <location evidence="1 10">Cell membrane</location>
        <topology evidence="1 10">Multi-pass membrane protein</topology>
    </subcellularLocation>
</comment>
<evidence type="ECO:0000256" key="3">
    <source>
        <dbReference type="ARBA" id="ARBA00022606"/>
    </source>
</evidence>
<feature type="transmembrane region" description="Helical" evidence="10">
    <location>
        <begin position="152"/>
        <end position="181"/>
    </location>
</feature>
<protein>
    <recommendedName>
        <fullName evidence="10">Odorant receptor</fullName>
    </recommendedName>
</protein>
<evidence type="ECO:0000256" key="1">
    <source>
        <dbReference type="ARBA" id="ARBA00004651"/>
    </source>
</evidence>
<dbReference type="AlphaFoldDB" id="A0ABD2A1G5"/>
<evidence type="ECO:0000256" key="9">
    <source>
        <dbReference type="ARBA" id="ARBA00023224"/>
    </source>
</evidence>
<evidence type="ECO:0000256" key="6">
    <source>
        <dbReference type="ARBA" id="ARBA00022989"/>
    </source>
</evidence>
<feature type="transmembrane region" description="Helical" evidence="10">
    <location>
        <begin position="201"/>
        <end position="220"/>
    </location>
</feature>
<dbReference type="PANTHER" id="PTHR21137:SF35">
    <property type="entry name" value="ODORANT RECEPTOR 19A-RELATED"/>
    <property type="match status" value="1"/>
</dbReference>
<keyword evidence="9 10" id="KW-0807">Transducer</keyword>
<evidence type="ECO:0000313" key="11">
    <source>
        <dbReference type="EMBL" id="KAL2714467.1"/>
    </source>
</evidence>
<keyword evidence="2" id="KW-1003">Cell membrane</keyword>
<keyword evidence="6 10" id="KW-1133">Transmembrane helix</keyword>
<evidence type="ECO:0000256" key="2">
    <source>
        <dbReference type="ARBA" id="ARBA00022475"/>
    </source>
</evidence>
<name>A0ABD2A1G5_VESSQ</name>
<keyword evidence="3 10" id="KW-0716">Sensory transduction</keyword>
<comment type="caution">
    <text evidence="10">Lacks conserved residue(s) required for the propagation of feature annotation.</text>
</comment>
<evidence type="ECO:0000256" key="5">
    <source>
        <dbReference type="ARBA" id="ARBA00022725"/>
    </source>
</evidence>
<feature type="transmembrane region" description="Helical" evidence="10">
    <location>
        <begin position="85"/>
        <end position="103"/>
    </location>
</feature>
<organism evidence="11 12">
    <name type="scientific">Vespula squamosa</name>
    <name type="common">Southern yellow jacket</name>
    <name type="synonym">Wasp</name>
    <dbReference type="NCBI Taxonomy" id="30214"/>
    <lineage>
        <taxon>Eukaryota</taxon>
        <taxon>Metazoa</taxon>
        <taxon>Ecdysozoa</taxon>
        <taxon>Arthropoda</taxon>
        <taxon>Hexapoda</taxon>
        <taxon>Insecta</taxon>
        <taxon>Pterygota</taxon>
        <taxon>Neoptera</taxon>
        <taxon>Endopterygota</taxon>
        <taxon>Hymenoptera</taxon>
        <taxon>Apocrita</taxon>
        <taxon>Aculeata</taxon>
        <taxon>Vespoidea</taxon>
        <taxon>Vespidae</taxon>
        <taxon>Vespinae</taxon>
        <taxon>Vespula</taxon>
    </lineage>
</organism>
<evidence type="ECO:0000313" key="12">
    <source>
        <dbReference type="Proteomes" id="UP001607302"/>
    </source>
</evidence>
<keyword evidence="5 10" id="KW-0552">Olfaction</keyword>
<keyword evidence="12" id="KW-1185">Reference proteome</keyword>
<feature type="transmembrane region" description="Helical" evidence="10">
    <location>
        <begin position="307"/>
        <end position="328"/>
    </location>
</feature>
<dbReference type="EMBL" id="JAUDFV010000156">
    <property type="protein sequence ID" value="KAL2714467.1"/>
    <property type="molecule type" value="Genomic_DNA"/>
</dbReference>